<dbReference type="Proteomes" id="UP001500984">
    <property type="component" value="Unassembled WGS sequence"/>
</dbReference>
<comment type="subcellular location">
    <subcellularLocation>
        <location evidence="1">Cell membrane</location>
        <topology evidence="1">Multi-pass membrane protein</topology>
    </subcellularLocation>
</comment>
<feature type="domain" description="Phosphatidic acid phosphatase type 2/haloperoxidase" evidence="8">
    <location>
        <begin position="68"/>
        <end position="179"/>
    </location>
</feature>
<dbReference type="EMBL" id="BAAAPZ010000018">
    <property type="protein sequence ID" value="GAA2105203.1"/>
    <property type="molecule type" value="Genomic_DNA"/>
</dbReference>
<evidence type="ECO:0000259" key="8">
    <source>
        <dbReference type="SMART" id="SM00014"/>
    </source>
</evidence>
<evidence type="ECO:0000256" key="6">
    <source>
        <dbReference type="ARBA" id="ARBA00023136"/>
    </source>
</evidence>
<keyword evidence="2" id="KW-1003">Cell membrane</keyword>
<dbReference type="PANTHER" id="PTHR14969:SF62">
    <property type="entry name" value="DECAPRENYLPHOSPHORYL-5-PHOSPHORIBOSE PHOSPHATASE RV3807C-RELATED"/>
    <property type="match status" value="1"/>
</dbReference>
<evidence type="ECO:0000313" key="10">
    <source>
        <dbReference type="Proteomes" id="UP001500984"/>
    </source>
</evidence>
<dbReference type="Pfam" id="PF01569">
    <property type="entry name" value="PAP2"/>
    <property type="match status" value="1"/>
</dbReference>
<evidence type="ECO:0000256" key="1">
    <source>
        <dbReference type="ARBA" id="ARBA00004651"/>
    </source>
</evidence>
<dbReference type="InterPro" id="IPR036938">
    <property type="entry name" value="PAP2/HPO_sf"/>
</dbReference>
<protein>
    <recommendedName>
        <fullName evidence="8">Phosphatidic acid phosphatase type 2/haloperoxidase domain-containing protein</fullName>
    </recommendedName>
</protein>
<dbReference type="Gene3D" id="1.20.144.10">
    <property type="entry name" value="Phosphatidic acid phosphatase type 2/haloperoxidase"/>
    <property type="match status" value="1"/>
</dbReference>
<keyword evidence="5 7" id="KW-1133">Transmembrane helix</keyword>
<evidence type="ECO:0000313" key="9">
    <source>
        <dbReference type="EMBL" id="GAA2105203.1"/>
    </source>
</evidence>
<keyword evidence="6 7" id="KW-0472">Membrane</keyword>
<evidence type="ECO:0000256" key="3">
    <source>
        <dbReference type="ARBA" id="ARBA00022692"/>
    </source>
</evidence>
<dbReference type="SUPFAM" id="SSF48317">
    <property type="entry name" value="Acid phosphatase/Vanadium-dependent haloperoxidase"/>
    <property type="match status" value="1"/>
</dbReference>
<evidence type="ECO:0000256" key="7">
    <source>
        <dbReference type="SAM" id="Phobius"/>
    </source>
</evidence>
<sequence>MAVLASAAVCGLAAVLSYPAHEPAVRAVAGSATGRVLAPLADPLLLLLVGVTGVLVIVTWLRNRQRFWILAAAGAGTIVAYLLNDLVKSLVREERPCREVVLDAALACPEPGSWSWPSNHSVIAASFAVACLLIVPRLTWLTVPLALLTAASRVGGGVHYVHDVATGLCLGALVVLVFVVALRPLAARLSRRT</sequence>
<reference evidence="10" key="1">
    <citation type="journal article" date="2019" name="Int. J. Syst. Evol. Microbiol.">
        <title>The Global Catalogue of Microorganisms (GCM) 10K type strain sequencing project: providing services to taxonomists for standard genome sequencing and annotation.</title>
        <authorList>
            <consortium name="The Broad Institute Genomics Platform"/>
            <consortium name="The Broad Institute Genome Sequencing Center for Infectious Disease"/>
            <person name="Wu L."/>
            <person name="Ma J."/>
        </authorList>
    </citation>
    <scope>NUCLEOTIDE SEQUENCE [LARGE SCALE GENOMIC DNA]</scope>
    <source>
        <strain evidence="10">JCM 15900</strain>
    </source>
</reference>
<evidence type="ECO:0000256" key="5">
    <source>
        <dbReference type="ARBA" id="ARBA00022989"/>
    </source>
</evidence>
<evidence type="ECO:0000256" key="4">
    <source>
        <dbReference type="ARBA" id="ARBA00022801"/>
    </source>
</evidence>
<dbReference type="PANTHER" id="PTHR14969">
    <property type="entry name" value="SPHINGOSINE-1-PHOSPHATE PHOSPHOHYDROLASE"/>
    <property type="match status" value="1"/>
</dbReference>
<proteinExistence type="predicted"/>
<keyword evidence="10" id="KW-1185">Reference proteome</keyword>
<feature type="transmembrane region" description="Helical" evidence="7">
    <location>
        <begin position="43"/>
        <end position="60"/>
    </location>
</feature>
<feature type="transmembrane region" description="Helical" evidence="7">
    <location>
        <begin position="160"/>
        <end position="182"/>
    </location>
</feature>
<feature type="transmembrane region" description="Helical" evidence="7">
    <location>
        <begin position="122"/>
        <end position="148"/>
    </location>
</feature>
<name>A0ABP5IRJ5_9MICO</name>
<organism evidence="9 10">
    <name type="scientific">Brevibacterium salitolerans</name>
    <dbReference type="NCBI Taxonomy" id="1403566"/>
    <lineage>
        <taxon>Bacteria</taxon>
        <taxon>Bacillati</taxon>
        <taxon>Actinomycetota</taxon>
        <taxon>Actinomycetes</taxon>
        <taxon>Micrococcales</taxon>
        <taxon>Brevibacteriaceae</taxon>
        <taxon>Brevibacterium</taxon>
    </lineage>
</organism>
<dbReference type="SMART" id="SM00014">
    <property type="entry name" value="acidPPc"/>
    <property type="match status" value="1"/>
</dbReference>
<dbReference type="InterPro" id="IPR000326">
    <property type="entry name" value="PAP2/HPO"/>
</dbReference>
<keyword evidence="3 7" id="KW-0812">Transmembrane</keyword>
<accession>A0ABP5IRJ5</accession>
<comment type="caution">
    <text evidence="9">The sequence shown here is derived from an EMBL/GenBank/DDBJ whole genome shotgun (WGS) entry which is preliminary data.</text>
</comment>
<dbReference type="RefSeq" id="WP_291794754.1">
    <property type="nucleotide sequence ID" value="NZ_BAAAPZ010000018.1"/>
</dbReference>
<keyword evidence="4" id="KW-0378">Hydrolase</keyword>
<gene>
    <name evidence="9" type="ORF">GCM10009823_30450</name>
</gene>
<evidence type="ECO:0000256" key="2">
    <source>
        <dbReference type="ARBA" id="ARBA00022475"/>
    </source>
</evidence>